<sequence length="225" mass="24472">MKIYISGQKMFGADVFRLVQRLGHTIAGVSSPAFDGTGQREDKLRAAAGLAGVPWLESGRLDAHTLPEGVDLILAAHSHEFIGRKTRMRARFGALGYHPSLLPRHRGRDAIRWTLAMGDAVTGGTVFWLSERVDGGDIAAQDFVFVETGENPADLWRGKLAPLGLRLIEAALWDLNVGIMRRQPQDEAVATWEPSFGRPPLSRPDLELLGYAPGLTVSRAAARAA</sequence>
<dbReference type="GO" id="GO:0004479">
    <property type="term" value="F:methionyl-tRNA formyltransferase activity"/>
    <property type="evidence" value="ECO:0007669"/>
    <property type="project" value="TreeGrafter"/>
</dbReference>
<keyword evidence="2" id="KW-0808">Transferase</keyword>
<dbReference type="Pfam" id="PF00551">
    <property type="entry name" value="Formyl_trans_N"/>
    <property type="match status" value="1"/>
</dbReference>
<dbReference type="SUPFAM" id="SSF53328">
    <property type="entry name" value="Formyltransferase"/>
    <property type="match status" value="1"/>
</dbReference>
<dbReference type="Gene3D" id="3.40.50.170">
    <property type="entry name" value="Formyl transferase, N-terminal domain"/>
    <property type="match status" value="1"/>
</dbReference>
<dbReference type="PANTHER" id="PTHR11138:SF5">
    <property type="entry name" value="METHIONYL-TRNA FORMYLTRANSFERASE, MITOCHONDRIAL"/>
    <property type="match status" value="1"/>
</dbReference>
<dbReference type="RefSeq" id="WP_170249250.1">
    <property type="nucleotide sequence ID" value="NZ_BJZT01000032.1"/>
</dbReference>
<dbReference type="InterPro" id="IPR036477">
    <property type="entry name" value="Formyl_transf_N_sf"/>
</dbReference>
<dbReference type="EMBL" id="BJZT01000032">
    <property type="protein sequence ID" value="GEP00517.1"/>
    <property type="molecule type" value="Genomic_DNA"/>
</dbReference>
<evidence type="ECO:0000313" key="2">
    <source>
        <dbReference type="EMBL" id="GEP00517.1"/>
    </source>
</evidence>
<name>A0A512IS30_9HYPH</name>
<accession>A0A512IS30</accession>
<keyword evidence="3" id="KW-1185">Reference proteome</keyword>
<evidence type="ECO:0000313" key="3">
    <source>
        <dbReference type="Proteomes" id="UP000321258"/>
    </source>
</evidence>
<reference evidence="2 3" key="1">
    <citation type="submission" date="2019-07" db="EMBL/GenBank/DDBJ databases">
        <title>Whole genome shotgun sequence of Methylobacterium haplocladii NBRC 107714.</title>
        <authorList>
            <person name="Hosoyama A."/>
            <person name="Uohara A."/>
            <person name="Ohji S."/>
            <person name="Ichikawa N."/>
        </authorList>
    </citation>
    <scope>NUCLEOTIDE SEQUENCE [LARGE SCALE GENOMIC DNA]</scope>
    <source>
        <strain evidence="2 3">NBRC 107714</strain>
    </source>
</reference>
<organism evidence="2 3">
    <name type="scientific">Methylobacterium haplocladii</name>
    <dbReference type="NCBI Taxonomy" id="1176176"/>
    <lineage>
        <taxon>Bacteria</taxon>
        <taxon>Pseudomonadati</taxon>
        <taxon>Pseudomonadota</taxon>
        <taxon>Alphaproteobacteria</taxon>
        <taxon>Hyphomicrobiales</taxon>
        <taxon>Methylobacteriaceae</taxon>
        <taxon>Methylobacterium</taxon>
    </lineage>
</organism>
<dbReference type="AlphaFoldDB" id="A0A512IS30"/>
<feature type="domain" description="Formyl transferase N-terminal" evidence="1">
    <location>
        <begin position="65"/>
        <end position="152"/>
    </location>
</feature>
<dbReference type="Proteomes" id="UP000321258">
    <property type="component" value="Unassembled WGS sequence"/>
</dbReference>
<dbReference type="GO" id="GO:0005829">
    <property type="term" value="C:cytosol"/>
    <property type="evidence" value="ECO:0007669"/>
    <property type="project" value="TreeGrafter"/>
</dbReference>
<protein>
    <submittedName>
        <fullName evidence="2">Methionyl-tRNA formyltransferase</fullName>
    </submittedName>
</protein>
<evidence type="ECO:0000259" key="1">
    <source>
        <dbReference type="Pfam" id="PF00551"/>
    </source>
</evidence>
<proteinExistence type="predicted"/>
<comment type="caution">
    <text evidence="2">The sequence shown here is derived from an EMBL/GenBank/DDBJ whole genome shotgun (WGS) entry which is preliminary data.</text>
</comment>
<dbReference type="PANTHER" id="PTHR11138">
    <property type="entry name" value="METHIONYL-TRNA FORMYLTRANSFERASE"/>
    <property type="match status" value="1"/>
</dbReference>
<dbReference type="InterPro" id="IPR002376">
    <property type="entry name" value="Formyl_transf_N"/>
</dbReference>
<gene>
    <name evidence="2" type="ORF">MHA02_29040</name>
</gene>